<evidence type="ECO:0000313" key="3">
    <source>
        <dbReference type="Proteomes" id="UP000250140"/>
    </source>
</evidence>
<feature type="compositionally biased region" description="Polar residues" evidence="1">
    <location>
        <begin position="195"/>
        <end position="215"/>
    </location>
</feature>
<name>A0A8E2JW34_9PEZI</name>
<feature type="region of interest" description="Disordered" evidence="1">
    <location>
        <begin position="543"/>
        <end position="650"/>
    </location>
</feature>
<feature type="region of interest" description="Disordered" evidence="1">
    <location>
        <begin position="66"/>
        <end position="92"/>
    </location>
</feature>
<feature type="region of interest" description="Disordered" evidence="1">
    <location>
        <begin position="707"/>
        <end position="793"/>
    </location>
</feature>
<feature type="region of interest" description="Disordered" evidence="1">
    <location>
        <begin position="1"/>
        <end position="54"/>
    </location>
</feature>
<feature type="compositionally biased region" description="Polar residues" evidence="1">
    <location>
        <begin position="583"/>
        <end position="592"/>
    </location>
</feature>
<feature type="compositionally biased region" description="Polar residues" evidence="1">
    <location>
        <begin position="493"/>
        <end position="513"/>
    </location>
</feature>
<gene>
    <name evidence="2" type="ORF">AOQ84DRAFT_422197</name>
</gene>
<feature type="compositionally biased region" description="Basic and acidic residues" evidence="1">
    <location>
        <begin position="480"/>
        <end position="492"/>
    </location>
</feature>
<reference evidence="2 3" key="1">
    <citation type="journal article" date="2016" name="Nat. Commun.">
        <title>Ectomycorrhizal ecology is imprinted in the genome of the dominant symbiotic fungus Cenococcum geophilum.</title>
        <authorList>
            <consortium name="DOE Joint Genome Institute"/>
            <person name="Peter M."/>
            <person name="Kohler A."/>
            <person name="Ohm R.A."/>
            <person name="Kuo A."/>
            <person name="Krutzmann J."/>
            <person name="Morin E."/>
            <person name="Arend M."/>
            <person name="Barry K.W."/>
            <person name="Binder M."/>
            <person name="Choi C."/>
            <person name="Clum A."/>
            <person name="Copeland A."/>
            <person name="Grisel N."/>
            <person name="Haridas S."/>
            <person name="Kipfer T."/>
            <person name="LaButti K."/>
            <person name="Lindquist E."/>
            <person name="Lipzen A."/>
            <person name="Maire R."/>
            <person name="Meier B."/>
            <person name="Mihaltcheva S."/>
            <person name="Molinier V."/>
            <person name="Murat C."/>
            <person name="Poggeler S."/>
            <person name="Quandt C.A."/>
            <person name="Sperisen C."/>
            <person name="Tritt A."/>
            <person name="Tisserant E."/>
            <person name="Crous P.W."/>
            <person name="Henrissat B."/>
            <person name="Nehls U."/>
            <person name="Egli S."/>
            <person name="Spatafora J.W."/>
            <person name="Grigoriev I.V."/>
            <person name="Martin F.M."/>
        </authorList>
    </citation>
    <scope>NUCLEOTIDE SEQUENCE [LARGE SCALE GENOMIC DNA]</scope>
    <source>
        <strain evidence="2 3">CBS 207.34</strain>
    </source>
</reference>
<dbReference type="Proteomes" id="UP000250140">
    <property type="component" value="Unassembled WGS sequence"/>
</dbReference>
<dbReference type="EMBL" id="KV748981">
    <property type="protein sequence ID" value="OCL11825.1"/>
    <property type="molecule type" value="Genomic_DNA"/>
</dbReference>
<feature type="region of interest" description="Disordered" evidence="1">
    <location>
        <begin position="420"/>
        <end position="513"/>
    </location>
</feature>
<feature type="compositionally biased region" description="Polar residues" evidence="1">
    <location>
        <begin position="12"/>
        <end position="29"/>
    </location>
</feature>
<evidence type="ECO:0000313" key="2">
    <source>
        <dbReference type="EMBL" id="OCL11825.1"/>
    </source>
</evidence>
<protein>
    <submittedName>
        <fullName evidence="2">Uncharacterized protein</fullName>
    </submittedName>
</protein>
<dbReference type="AlphaFoldDB" id="A0A8E2JW34"/>
<feature type="region of interest" description="Disordered" evidence="1">
    <location>
        <begin position="104"/>
        <end position="146"/>
    </location>
</feature>
<feature type="compositionally biased region" description="Basic and acidic residues" evidence="1">
    <location>
        <begin position="639"/>
        <end position="650"/>
    </location>
</feature>
<feature type="compositionally biased region" description="Low complexity" evidence="1">
    <location>
        <begin position="73"/>
        <end position="87"/>
    </location>
</feature>
<evidence type="ECO:0000256" key="1">
    <source>
        <dbReference type="SAM" id="MobiDB-lite"/>
    </source>
</evidence>
<sequence>MPANLCCAADQRSGSSSPELPNARLSESTPARRPLLPLRGNSYGSRFTSAQSEDLHELRQIFDGAVTEYNPESPTRSGRGARTSSSSHNLQKIRSVQALIKKKLSRDLSKSRSSILTKGPPSHATGNEGDHGTVIKINRQGPNTDVKITKEDLRNDLLSDKKPEEGGYDPDAEVLDDIVKRLDRKTPTKRTSIHSIEWNTNSPTHNDGTPGSRTLQHSRDTIGVNQFHFKSLFSSSENTPGRPRMPQYSSSPNLRDKNKAKARRLRRSHSATSIEVPTTPTLQPIRLPSISSVDATPWSLSIVESLRLSAFPLPPGHPVVQEIERHSQSFEDSQRADITDMLQFEIPFKENQPPNETTDEVKNAYMSNTTTQAPVRNTETSDKENLAKYMESEEYPDLQSSSTSIHLYNMRISQHLRSASVMSSTPSCQSPRYSQHGRTRSSVSSASKHPPRVRHDRKTSSSGFASTKIPITWGQVIRTGSHDQPELERQDETSSVYSSRPQSPRDSISEPTTNVSYVFSQAETTMNTTLDLTDHAFAIVQEPSIPSKPKPSDGPSKSEPFLVGELPRPSPSSQLLESPAAMSVNSSTSSLRKVSKFKEEFSPSPPSKKGKKRKSALTFLRPRPDLHSKSEACFFDGPTDNRETSRERRLSHSLVSLKAEQATLEHNHHDTSPMWERALKAYQEERSTMFLSPNKALAVSGSPFRERSSSVGRLKAPSIPSNIDPLEIPKSSPGESPAHSPTVWGISDPFAPNSTNMKARLHGKNKSSSSLKAWSRYPSHTREQRTRSASHEDKVKTRDFAFETSSAKLTSSGSDKVRIPTGKKKKTFSGISKSSSMTFGKNFLKNYTRLFRSQSAEFRKHGHGHRSSITTGGLLDYPELEILPEVWHRGVAVAEESIELAESPAKDHDTSVEPTSIIDDTKVESLRHSDPVENQALHVDGTADVFGPTVNARAWSHFYKSCVDYPRSTSIDSDAFVLGVSESKGFLPQSETSKSLPARLKHIKNDSLVSVLSERSVSSVRRSTVDLVQSLQQVERRERERVLKMVGVNCSA</sequence>
<feature type="compositionally biased region" description="Low complexity" evidence="1">
    <location>
        <begin position="543"/>
        <end position="560"/>
    </location>
</feature>
<accession>A0A8E2JW34</accession>
<organism evidence="2 3">
    <name type="scientific">Glonium stellatum</name>
    <dbReference type="NCBI Taxonomy" id="574774"/>
    <lineage>
        <taxon>Eukaryota</taxon>
        <taxon>Fungi</taxon>
        <taxon>Dikarya</taxon>
        <taxon>Ascomycota</taxon>
        <taxon>Pezizomycotina</taxon>
        <taxon>Dothideomycetes</taxon>
        <taxon>Pleosporomycetidae</taxon>
        <taxon>Gloniales</taxon>
        <taxon>Gloniaceae</taxon>
        <taxon>Glonium</taxon>
    </lineage>
</organism>
<feature type="compositionally biased region" description="Polar residues" evidence="1">
    <location>
        <begin position="420"/>
        <end position="433"/>
    </location>
</feature>
<feature type="compositionally biased region" description="Basic residues" evidence="1">
    <location>
        <begin position="260"/>
        <end position="269"/>
    </location>
</feature>
<feature type="region of interest" description="Disordered" evidence="1">
    <location>
        <begin position="233"/>
        <end position="272"/>
    </location>
</feature>
<feature type="compositionally biased region" description="Basic and acidic residues" evidence="1">
    <location>
        <begin position="780"/>
        <end position="793"/>
    </location>
</feature>
<dbReference type="OrthoDB" id="3437384at2759"/>
<feature type="region of interest" description="Disordered" evidence="1">
    <location>
        <begin position="195"/>
        <end position="217"/>
    </location>
</feature>
<feature type="compositionally biased region" description="Polar residues" evidence="1">
    <location>
        <begin position="42"/>
        <end position="52"/>
    </location>
</feature>
<proteinExistence type="predicted"/>
<keyword evidence="3" id="KW-1185">Reference proteome</keyword>